<dbReference type="PANTHER" id="PTHR43201:SF8">
    <property type="entry name" value="ACYL-COA SYNTHETASE FAMILY MEMBER 3"/>
    <property type="match status" value="1"/>
</dbReference>
<dbReference type="SUPFAM" id="SSF56801">
    <property type="entry name" value="Acetyl-CoA synthetase-like"/>
    <property type="match status" value="1"/>
</dbReference>
<dbReference type="PANTHER" id="PTHR43201">
    <property type="entry name" value="ACYL-COA SYNTHETASE"/>
    <property type="match status" value="1"/>
</dbReference>
<keyword evidence="5" id="KW-1185">Reference proteome</keyword>
<evidence type="ECO:0000256" key="1">
    <source>
        <dbReference type="ARBA" id="ARBA00006432"/>
    </source>
</evidence>
<dbReference type="InterPro" id="IPR025110">
    <property type="entry name" value="AMP-bd_C"/>
</dbReference>
<organism evidence="4 5">
    <name type="scientific">Hirsutella minnesotensis 3608</name>
    <dbReference type="NCBI Taxonomy" id="1043627"/>
    <lineage>
        <taxon>Eukaryota</taxon>
        <taxon>Fungi</taxon>
        <taxon>Dikarya</taxon>
        <taxon>Ascomycota</taxon>
        <taxon>Pezizomycotina</taxon>
        <taxon>Sordariomycetes</taxon>
        <taxon>Hypocreomycetidae</taxon>
        <taxon>Hypocreales</taxon>
        <taxon>Ophiocordycipitaceae</taxon>
        <taxon>Hirsutella</taxon>
    </lineage>
</organism>
<evidence type="ECO:0000259" key="3">
    <source>
        <dbReference type="Pfam" id="PF13193"/>
    </source>
</evidence>
<dbReference type="Gene3D" id="3.40.50.12780">
    <property type="entry name" value="N-terminal domain of ligase-like"/>
    <property type="match status" value="1"/>
</dbReference>
<proteinExistence type="inferred from homology"/>
<comment type="similarity">
    <text evidence="1">Belongs to the ATP-dependent AMP-binding enzyme family.</text>
</comment>
<evidence type="ECO:0000313" key="4">
    <source>
        <dbReference type="EMBL" id="KJZ74545.1"/>
    </source>
</evidence>
<dbReference type="OrthoDB" id="6614653at2759"/>
<dbReference type="InterPro" id="IPR045851">
    <property type="entry name" value="AMP-bd_C_sf"/>
</dbReference>
<sequence>MTAGETLQLPNDPILTALLRAAQRASASDIFIHDVLGFDKTYEQLLGDVSRTRHVLLSRLPPLSTDDRGILCADVRNIAVLTRSAYEILVAFFSCRAIGAVFVPLASGVFPEEAQYILSKAKATLLLVGRERVDKAEAIRAHIDEHDKSPGSLTLLPISCDASPLSIAHACIDEAAQVDPNGPGLIMFTSGTTGRLKGVVLPRRCYAEAVLAELGSVTISHRPAIWVGGLRDIIVPAVTGIKLFALGEMASAAQVLHAFAQHRITHAAFSPPILRQMKDLLTSRCGEISEEERAKWHGRFKPLGAIRCSASVLEPSAIQFWTHLTGLPFENMYGATELGCIAIRGTQTMQGSIGVPTPGVKVKLSEGSKGEISIKCPTMFLRYLDDEDLTSAALDENGYFKTGDLAELKDGEYLFRGRAISDFILCHILRIPIVDVESSLMDLPYIAEACVIGVPNYTTIQLCGALVRLKKHTQQQITLARIRSDLSASLPLYMLPCVLRLLKEGEHLPRTHSGKLIKKDILKEYFGNADGLPTSGVSPDINVEQCAWPNLVWEGSKPWDGGGLQRDT</sequence>
<dbReference type="Proteomes" id="UP000054481">
    <property type="component" value="Unassembled WGS sequence"/>
</dbReference>
<feature type="domain" description="AMP-binding enzyme C-terminal" evidence="3">
    <location>
        <begin position="436"/>
        <end position="515"/>
    </location>
</feature>
<dbReference type="InterPro" id="IPR000873">
    <property type="entry name" value="AMP-dep_synth/lig_dom"/>
</dbReference>
<dbReference type="PROSITE" id="PS00455">
    <property type="entry name" value="AMP_BINDING"/>
    <property type="match status" value="1"/>
</dbReference>
<protein>
    <recommendedName>
        <fullName evidence="6">AMP-dependent synthetase/ligase domain-containing protein</fullName>
    </recommendedName>
</protein>
<dbReference type="Pfam" id="PF00501">
    <property type="entry name" value="AMP-binding"/>
    <property type="match status" value="1"/>
</dbReference>
<evidence type="ECO:0000259" key="2">
    <source>
        <dbReference type="Pfam" id="PF00501"/>
    </source>
</evidence>
<dbReference type="GO" id="GO:0006631">
    <property type="term" value="P:fatty acid metabolic process"/>
    <property type="evidence" value="ECO:0007669"/>
    <property type="project" value="TreeGrafter"/>
</dbReference>
<dbReference type="Pfam" id="PF13193">
    <property type="entry name" value="AMP-binding_C"/>
    <property type="match status" value="1"/>
</dbReference>
<dbReference type="EMBL" id="KQ030525">
    <property type="protein sequence ID" value="KJZ74545.1"/>
    <property type="molecule type" value="Genomic_DNA"/>
</dbReference>
<dbReference type="InterPro" id="IPR020845">
    <property type="entry name" value="AMP-binding_CS"/>
</dbReference>
<evidence type="ECO:0008006" key="6">
    <source>
        <dbReference type="Google" id="ProtNLM"/>
    </source>
</evidence>
<dbReference type="CDD" id="cd04433">
    <property type="entry name" value="AFD_class_I"/>
    <property type="match status" value="1"/>
</dbReference>
<dbReference type="AlphaFoldDB" id="A0A0F7ZNY2"/>
<reference evidence="4 5" key="1">
    <citation type="journal article" date="2014" name="Genome Biol. Evol.">
        <title>Comparative genomics and transcriptomics analyses reveal divergent lifestyle features of nematode endoparasitic fungus Hirsutella minnesotensis.</title>
        <authorList>
            <person name="Lai Y."/>
            <person name="Liu K."/>
            <person name="Zhang X."/>
            <person name="Zhang X."/>
            <person name="Li K."/>
            <person name="Wang N."/>
            <person name="Shu C."/>
            <person name="Wu Y."/>
            <person name="Wang C."/>
            <person name="Bushley K.E."/>
            <person name="Xiang M."/>
            <person name="Liu X."/>
        </authorList>
    </citation>
    <scope>NUCLEOTIDE SEQUENCE [LARGE SCALE GENOMIC DNA]</scope>
    <source>
        <strain evidence="4 5">3608</strain>
    </source>
</reference>
<gene>
    <name evidence="4" type="ORF">HIM_06141</name>
</gene>
<dbReference type="InterPro" id="IPR042099">
    <property type="entry name" value="ANL_N_sf"/>
</dbReference>
<name>A0A0F7ZNY2_9HYPO</name>
<evidence type="ECO:0000313" key="5">
    <source>
        <dbReference type="Proteomes" id="UP000054481"/>
    </source>
</evidence>
<dbReference type="GO" id="GO:0031956">
    <property type="term" value="F:medium-chain fatty acid-CoA ligase activity"/>
    <property type="evidence" value="ECO:0007669"/>
    <property type="project" value="TreeGrafter"/>
</dbReference>
<accession>A0A0F7ZNY2</accession>
<dbReference type="Gene3D" id="3.30.300.30">
    <property type="match status" value="1"/>
</dbReference>
<feature type="domain" description="AMP-dependent synthetase/ligase" evidence="2">
    <location>
        <begin position="75"/>
        <end position="384"/>
    </location>
</feature>